<reference evidence="2 3" key="1">
    <citation type="journal article" date="2017" name="Mol. Biol. Evol.">
        <title>The 4-celled Tetrabaena socialis nuclear genome reveals the essential components for genetic control of cell number at the origin of multicellularity in the volvocine lineage.</title>
        <authorList>
            <person name="Featherston J."/>
            <person name="Arakaki Y."/>
            <person name="Hanschen E.R."/>
            <person name="Ferris P.J."/>
            <person name="Michod R.E."/>
            <person name="Olson B.J.S.C."/>
            <person name="Nozaki H."/>
            <person name="Durand P.M."/>
        </authorList>
    </citation>
    <scope>NUCLEOTIDE SEQUENCE [LARGE SCALE GENOMIC DNA]</scope>
    <source>
        <strain evidence="2 3">NIES-571</strain>
    </source>
</reference>
<evidence type="ECO:0000256" key="1">
    <source>
        <dbReference type="SAM" id="MobiDB-lite"/>
    </source>
</evidence>
<proteinExistence type="predicted"/>
<comment type="caution">
    <text evidence="2">The sequence shown here is derived from an EMBL/GenBank/DDBJ whole genome shotgun (WGS) entry which is preliminary data.</text>
</comment>
<feature type="compositionally biased region" description="Gly residues" evidence="1">
    <location>
        <begin position="72"/>
        <end position="82"/>
    </location>
</feature>
<dbReference type="AlphaFoldDB" id="A0A2J8AAQ4"/>
<evidence type="ECO:0000313" key="3">
    <source>
        <dbReference type="Proteomes" id="UP000236333"/>
    </source>
</evidence>
<feature type="region of interest" description="Disordered" evidence="1">
    <location>
        <begin position="22"/>
        <end position="86"/>
    </location>
</feature>
<name>A0A2J8AAQ4_9CHLO</name>
<protein>
    <submittedName>
        <fullName evidence="2">Uncharacterized protein</fullName>
    </submittedName>
</protein>
<evidence type="ECO:0000313" key="2">
    <source>
        <dbReference type="EMBL" id="PNH09609.1"/>
    </source>
</evidence>
<sequence length="125" mass="12457">MVFKGLMYNTVVAVKIIPSAEEPGDSAPAALTAPPAPPAYSPDLQQRPQQAAPAQGGLSQQQRQLYLTTPMAGGGPGWGHARGGLVSRGGVADSAAAAPAAAAAAAAPRSDIDLIDLLEDSGDEG</sequence>
<keyword evidence="3" id="KW-1185">Reference proteome</keyword>
<gene>
    <name evidence="2" type="ORF">TSOC_003764</name>
</gene>
<accession>A0A2J8AAQ4</accession>
<dbReference type="EMBL" id="PGGS01000084">
    <property type="protein sequence ID" value="PNH09609.1"/>
    <property type="molecule type" value="Genomic_DNA"/>
</dbReference>
<organism evidence="2 3">
    <name type="scientific">Tetrabaena socialis</name>
    <dbReference type="NCBI Taxonomy" id="47790"/>
    <lineage>
        <taxon>Eukaryota</taxon>
        <taxon>Viridiplantae</taxon>
        <taxon>Chlorophyta</taxon>
        <taxon>core chlorophytes</taxon>
        <taxon>Chlorophyceae</taxon>
        <taxon>CS clade</taxon>
        <taxon>Chlamydomonadales</taxon>
        <taxon>Tetrabaenaceae</taxon>
        <taxon>Tetrabaena</taxon>
    </lineage>
</organism>
<feature type="compositionally biased region" description="Low complexity" evidence="1">
    <location>
        <begin position="41"/>
        <end position="62"/>
    </location>
</feature>
<dbReference type="Proteomes" id="UP000236333">
    <property type="component" value="Unassembled WGS sequence"/>
</dbReference>